<dbReference type="EMBL" id="AQPH01000133">
    <property type="protein sequence ID" value="EPY00201.1"/>
    <property type="molecule type" value="Genomic_DNA"/>
</dbReference>
<sequence length="173" mass="19047">MGEHAKANELVLALSTLDDETGEYDALTAARLMKEGKFDPALAAIESAKTKPKANRVNLRLLETAIKIEKGDFSSLEDTCKLAIAVGLDAGAHSLRARAEIRLGHWSQAEAELAAIGALNYYDKLLLLRALDLKMADMEVIADPALHKNVVNQFNELLVEMRRHGEGDWFDYA</sequence>
<protein>
    <recommendedName>
        <fullName evidence="3">TPR repeat-containing protein</fullName>
    </recommendedName>
</protein>
<evidence type="ECO:0008006" key="3">
    <source>
        <dbReference type="Google" id="ProtNLM"/>
    </source>
</evidence>
<reference evidence="1 2" key="1">
    <citation type="submission" date="2013-04" db="EMBL/GenBank/DDBJ databases">
        <authorList>
            <person name="Kuznetsov B."/>
            <person name="Ivanovsky R."/>
        </authorList>
    </citation>
    <scope>NUCLEOTIDE SEQUENCE [LARGE SCALE GENOMIC DNA]</scope>
    <source>
        <strain evidence="1 2">MGU-K5</strain>
    </source>
</reference>
<proteinExistence type="predicted"/>
<evidence type="ECO:0000313" key="1">
    <source>
        <dbReference type="EMBL" id="EPY00201.1"/>
    </source>
</evidence>
<dbReference type="Proteomes" id="UP000015350">
    <property type="component" value="Unassembled WGS sequence"/>
</dbReference>
<organism evidence="1 2">
    <name type="scientific">Magnetospirillum fulvum MGU-K5</name>
    <dbReference type="NCBI Taxonomy" id="1316936"/>
    <lineage>
        <taxon>Bacteria</taxon>
        <taxon>Pseudomonadati</taxon>
        <taxon>Pseudomonadota</taxon>
        <taxon>Alphaproteobacteria</taxon>
        <taxon>Rhodospirillales</taxon>
        <taxon>Rhodospirillaceae</taxon>
        <taxon>Magnetospirillum</taxon>
    </lineage>
</organism>
<dbReference type="AlphaFoldDB" id="S9TDA4"/>
<comment type="caution">
    <text evidence="1">The sequence shown here is derived from an EMBL/GenBank/DDBJ whole genome shotgun (WGS) entry which is preliminary data.</text>
</comment>
<accession>S9TDA4</accession>
<evidence type="ECO:0000313" key="2">
    <source>
        <dbReference type="Proteomes" id="UP000015350"/>
    </source>
</evidence>
<name>S9TDA4_MAGFU</name>
<gene>
    <name evidence="1" type="ORF">K678_17276</name>
</gene>